<dbReference type="InterPro" id="IPR016709">
    <property type="entry name" value="HadA-like"/>
</dbReference>
<sequence length="155" mass="16962">MTRVADASLIGTQLGRTTFPVDRSKVREFALSLGDRDPIYQDVAAARAAGFGAIPAPPTFVVSSAHWRADDDMFGALGLDLRRVLHGECGWEYFAPVFVGDELTETRRVSNVTSREGKRGGIMTIVTIETDFTNQRDELVVRQTDVLIETGGSTQ</sequence>
<accession>A0A329M0I1</accession>
<dbReference type="Pfam" id="PF13452">
    <property type="entry name" value="FAS1_DH_region"/>
    <property type="match status" value="1"/>
</dbReference>
<dbReference type="OrthoDB" id="5415111at2"/>
<feature type="domain" description="FAS1-like dehydratase" evidence="1">
    <location>
        <begin position="8"/>
        <end position="142"/>
    </location>
</feature>
<gene>
    <name evidence="2" type="ORF">DQP57_07340</name>
</gene>
<dbReference type="AlphaFoldDB" id="A0A329M0I1"/>
<organism evidence="2 3">
    <name type="scientific">Mycobacterium colombiense</name>
    <dbReference type="NCBI Taxonomy" id="339268"/>
    <lineage>
        <taxon>Bacteria</taxon>
        <taxon>Bacillati</taxon>
        <taxon>Actinomycetota</taxon>
        <taxon>Actinomycetes</taxon>
        <taxon>Mycobacteriales</taxon>
        <taxon>Mycobacteriaceae</taxon>
        <taxon>Mycobacterium</taxon>
        <taxon>Mycobacterium avium complex (MAC)</taxon>
    </lineage>
</organism>
<evidence type="ECO:0000259" key="1">
    <source>
        <dbReference type="Pfam" id="PF13452"/>
    </source>
</evidence>
<dbReference type="Proteomes" id="UP000250915">
    <property type="component" value="Unassembled WGS sequence"/>
</dbReference>
<dbReference type="SUPFAM" id="SSF54637">
    <property type="entry name" value="Thioesterase/thiol ester dehydrase-isomerase"/>
    <property type="match status" value="1"/>
</dbReference>
<dbReference type="InterPro" id="IPR029069">
    <property type="entry name" value="HotDog_dom_sf"/>
</dbReference>
<protein>
    <submittedName>
        <fullName evidence="2">MaoC family dehydratase</fullName>
    </submittedName>
</protein>
<reference evidence="2 3" key="1">
    <citation type="submission" date="2018-06" db="EMBL/GenBank/DDBJ databases">
        <title>NTM in soil in Japan.</title>
        <authorList>
            <person name="Ohya K."/>
        </authorList>
    </citation>
    <scope>NUCLEOTIDE SEQUENCE [LARGE SCALE GENOMIC DNA]</scope>
    <source>
        <strain evidence="2 3">GF28</strain>
    </source>
</reference>
<dbReference type="InterPro" id="IPR039569">
    <property type="entry name" value="FAS1-like_DH_region"/>
</dbReference>
<dbReference type="PIRSF" id="PIRSF018072">
    <property type="entry name" value="UCP018072"/>
    <property type="match status" value="1"/>
</dbReference>
<proteinExistence type="predicted"/>
<name>A0A329M0I1_9MYCO</name>
<evidence type="ECO:0000313" key="3">
    <source>
        <dbReference type="Proteomes" id="UP000250915"/>
    </source>
</evidence>
<dbReference type="EMBL" id="QMEV01000010">
    <property type="protein sequence ID" value="RAV13695.1"/>
    <property type="molecule type" value="Genomic_DNA"/>
</dbReference>
<comment type="caution">
    <text evidence="2">The sequence shown here is derived from an EMBL/GenBank/DDBJ whole genome shotgun (WGS) entry which is preliminary data.</text>
</comment>
<dbReference type="CDD" id="cd03441">
    <property type="entry name" value="R_hydratase_like"/>
    <property type="match status" value="1"/>
</dbReference>
<evidence type="ECO:0000313" key="2">
    <source>
        <dbReference type="EMBL" id="RAV13695.1"/>
    </source>
</evidence>
<dbReference type="Gene3D" id="3.10.129.10">
    <property type="entry name" value="Hotdog Thioesterase"/>
    <property type="match status" value="1"/>
</dbReference>